<name>C8RYA3_9RHOB</name>
<dbReference type="EMBL" id="ACYY01000004">
    <property type="protein sequence ID" value="EEW26091.1"/>
    <property type="molecule type" value="Genomic_DNA"/>
</dbReference>
<protein>
    <submittedName>
        <fullName evidence="2">Uncharacterized protein</fullName>
    </submittedName>
</protein>
<keyword evidence="1" id="KW-0812">Transmembrane</keyword>
<keyword evidence="1" id="KW-1133">Transmembrane helix</keyword>
<gene>
    <name evidence="2" type="ORF">Rsw2DRAFT_0781</name>
</gene>
<dbReference type="AlphaFoldDB" id="C8RYA3"/>
<dbReference type="eggNOG" id="ENOG50319YM">
    <property type="taxonomic scope" value="Bacteria"/>
</dbReference>
<dbReference type="OrthoDB" id="7691751at2"/>
<evidence type="ECO:0000313" key="2">
    <source>
        <dbReference type="EMBL" id="EEW26091.1"/>
    </source>
</evidence>
<sequence>MGAVTIQQMADRVAGLMEERLGVKGTGLAEKLARGGRGLPRKVRNAAEDLAKFAEMAQNPRLLLQVDEAAVAEAYDICVRHLGGLAVAGRGLALAGLLPSVLGSLLVLAALVIGLLAWRGFI</sequence>
<dbReference type="STRING" id="371731.Rsw2DRAFT_0781"/>
<feature type="transmembrane region" description="Helical" evidence="1">
    <location>
        <begin position="92"/>
        <end position="118"/>
    </location>
</feature>
<reference evidence="2 3" key="1">
    <citation type="submission" date="2009-08" db="EMBL/GenBank/DDBJ databases">
        <title>The draft genome of Rhodobacter sp. SW2.</title>
        <authorList>
            <consortium name="US DOE Joint Genome Institute (JGI-PGF)"/>
            <person name="Lucas S."/>
            <person name="Copeland A."/>
            <person name="Lapidus A."/>
            <person name="Glavina del Rio T."/>
            <person name="Tice H."/>
            <person name="Bruce D."/>
            <person name="Goodwin L."/>
            <person name="Pitluck S."/>
            <person name="Larimer F."/>
            <person name="Land M.L."/>
            <person name="Hauser L."/>
            <person name="Emerson D."/>
        </authorList>
    </citation>
    <scope>NUCLEOTIDE SEQUENCE [LARGE SCALE GENOMIC DNA]</scope>
    <source>
        <strain evidence="2 3">SW2</strain>
    </source>
</reference>
<keyword evidence="3" id="KW-1185">Reference proteome</keyword>
<keyword evidence="1" id="KW-0472">Membrane</keyword>
<evidence type="ECO:0000256" key="1">
    <source>
        <dbReference type="SAM" id="Phobius"/>
    </source>
</evidence>
<proteinExistence type="predicted"/>
<accession>C8RYA3</accession>
<dbReference type="Proteomes" id="UP000010121">
    <property type="component" value="Unassembled WGS sequence"/>
</dbReference>
<comment type="caution">
    <text evidence="2">The sequence shown here is derived from an EMBL/GenBank/DDBJ whole genome shotgun (WGS) entry which is preliminary data.</text>
</comment>
<dbReference type="RefSeq" id="WP_008028255.1">
    <property type="nucleotide sequence ID" value="NZ_ACYY01000004.1"/>
</dbReference>
<organism evidence="2 3">
    <name type="scientific">Rhodobacter ferrooxidans</name>
    <dbReference type="NCBI Taxonomy" id="371731"/>
    <lineage>
        <taxon>Bacteria</taxon>
        <taxon>Pseudomonadati</taxon>
        <taxon>Pseudomonadota</taxon>
        <taxon>Alphaproteobacteria</taxon>
        <taxon>Rhodobacterales</taxon>
        <taxon>Rhodobacter group</taxon>
        <taxon>Rhodobacter</taxon>
    </lineage>
</organism>
<evidence type="ECO:0000313" key="3">
    <source>
        <dbReference type="Proteomes" id="UP000010121"/>
    </source>
</evidence>